<evidence type="ECO:0000259" key="3">
    <source>
        <dbReference type="Pfam" id="PF22911"/>
    </source>
</evidence>
<dbReference type="GeneID" id="103392853"/>
<dbReference type="RefSeq" id="XP_008327822.1">
    <property type="nucleotide sequence ID" value="XM_008329600.3"/>
</dbReference>
<name>A0A3P8VZ43_CYNSE</name>
<protein>
    <submittedName>
        <fullName evidence="4">AKT1 substrate 1 (proline-rich)</fullName>
    </submittedName>
</protein>
<organism evidence="4 5">
    <name type="scientific">Cynoglossus semilaevis</name>
    <name type="common">Tongue sole</name>
    <dbReference type="NCBI Taxonomy" id="244447"/>
    <lineage>
        <taxon>Eukaryota</taxon>
        <taxon>Metazoa</taxon>
        <taxon>Chordata</taxon>
        <taxon>Craniata</taxon>
        <taxon>Vertebrata</taxon>
        <taxon>Euteleostomi</taxon>
        <taxon>Actinopterygii</taxon>
        <taxon>Neopterygii</taxon>
        <taxon>Teleostei</taxon>
        <taxon>Neoteleostei</taxon>
        <taxon>Acanthomorphata</taxon>
        <taxon>Carangaria</taxon>
        <taxon>Pleuronectiformes</taxon>
        <taxon>Pleuronectoidei</taxon>
        <taxon>Cynoglossidae</taxon>
        <taxon>Cynoglossinae</taxon>
        <taxon>Cynoglossus</taxon>
    </lineage>
</organism>
<dbReference type="InterPro" id="IPR026682">
    <property type="entry name" value="AKT1S1"/>
</dbReference>
<dbReference type="GO" id="GO:0048011">
    <property type="term" value="P:neurotrophin TRK receptor signaling pathway"/>
    <property type="evidence" value="ECO:0007669"/>
    <property type="project" value="InterPro"/>
</dbReference>
<evidence type="ECO:0000256" key="2">
    <source>
        <dbReference type="SAM" id="MobiDB-lite"/>
    </source>
</evidence>
<reference evidence="4" key="2">
    <citation type="submission" date="2025-05" db="UniProtKB">
        <authorList>
            <consortium name="Ensembl"/>
        </authorList>
    </citation>
    <scope>IDENTIFICATION</scope>
</reference>
<dbReference type="GO" id="GO:0032007">
    <property type="term" value="P:negative regulation of TOR signaling"/>
    <property type="evidence" value="ECO:0007669"/>
    <property type="project" value="InterPro"/>
</dbReference>
<dbReference type="RefSeq" id="XP_008327821.1">
    <property type="nucleotide sequence ID" value="XM_008329599.3"/>
</dbReference>
<accession>A0A3P8VZ43</accession>
<feature type="compositionally biased region" description="Acidic residues" evidence="2">
    <location>
        <begin position="240"/>
        <end position="251"/>
    </location>
</feature>
<dbReference type="Pfam" id="PF15798">
    <property type="entry name" value="PRAS"/>
    <property type="match status" value="1"/>
</dbReference>
<dbReference type="OrthoDB" id="9992964at2759"/>
<feature type="domain" description="Proline-rich AKT1 substrate 1 N-terminal" evidence="3">
    <location>
        <begin position="16"/>
        <end position="105"/>
    </location>
</feature>
<dbReference type="GeneTree" id="ENSGT00390000017397"/>
<dbReference type="GO" id="GO:0005737">
    <property type="term" value="C:cytoplasm"/>
    <property type="evidence" value="ECO:0007669"/>
    <property type="project" value="TreeGrafter"/>
</dbReference>
<dbReference type="InterPro" id="IPR055192">
    <property type="entry name" value="PRAS_NT"/>
</dbReference>
<proteinExistence type="predicted"/>
<sequence length="356" mass="38520">MASITHLSETEIPDNHRESWLALLSAAETYCQKSGCDLAILTAYRKFQSSAGSAGRGEDARSKRESSSAFLRECDYSYNVWGQGFLAESTRRYMEDIGVLHSTTMLTAQKHTRQAEGEGETKLVVDLSSDPGHKGSFTADCGVGGISPNSRLYSQSYPSIYNSGAGDGQVAAQNSNGERVREKSVLEAERGRQRAGIVDLEEECEDEEEEEDMDERRTFGTESAGVFSMDEDSLSRDCEPFFESDGEEESTDGSLSEEAPPPSRVMAVGKAAYSSRHGHPMALARSLPVSVPVWGCRGNRAAQGESNSGERMGCADLEHIAASMKALLAPGATDGTEMFGALPRPRLNTGDFSLKH</sequence>
<feature type="region of interest" description="Disordered" evidence="2">
    <location>
        <begin position="168"/>
        <end position="188"/>
    </location>
</feature>
<dbReference type="Ensembl" id="ENSCSET00000018821.1">
    <property type="protein sequence ID" value="ENSCSEP00000018590.1"/>
    <property type="gene ID" value="ENSCSEG00000011911.1"/>
</dbReference>
<feature type="compositionally biased region" description="Basic and acidic residues" evidence="2">
    <location>
        <begin position="178"/>
        <end position="188"/>
    </location>
</feature>
<keyword evidence="1" id="KW-0175">Coiled coil</keyword>
<evidence type="ECO:0000313" key="4">
    <source>
        <dbReference type="Ensembl" id="ENSCSEP00000018596.1"/>
    </source>
</evidence>
<dbReference type="OMA" id="DFSYNVW"/>
<dbReference type="PANTHER" id="PTHR21844:SF2">
    <property type="entry name" value="PROLINE-RICH AKT1 SUBSTRATE 1"/>
    <property type="match status" value="1"/>
</dbReference>
<evidence type="ECO:0000256" key="1">
    <source>
        <dbReference type="SAM" id="Coils"/>
    </source>
</evidence>
<dbReference type="PANTHER" id="PTHR21844">
    <property type="entry name" value="AKT1 SUBSTRATE 1 PROTEIN"/>
    <property type="match status" value="1"/>
</dbReference>
<dbReference type="Pfam" id="PF22911">
    <property type="entry name" value="PRAS_NT"/>
    <property type="match status" value="1"/>
</dbReference>
<dbReference type="AlphaFoldDB" id="A0A3P8VZ43"/>
<evidence type="ECO:0000313" key="5">
    <source>
        <dbReference type="Proteomes" id="UP000265120"/>
    </source>
</evidence>
<reference evidence="4 5" key="1">
    <citation type="journal article" date="2014" name="Nat. Genet.">
        <title>Whole-genome sequence of a flatfish provides insights into ZW sex chromosome evolution and adaptation to a benthic lifestyle.</title>
        <authorList>
            <person name="Chen S."/>
            <person name="Zhang G."/>
            <person name="Shao C."/>
            <person name="Huang Q."/>
            <person name="Liu G."/>
            <person name="Zhang P."/>
            <person name="Song W."/>
            <person name="An N."/>
            <person name="Chalopin D."/>
            <person name="Volff J.N."/>
            <person name="Hong Y."/>
            <person name="Li Q."/>
            <person name="Sha Z."/>
            <person name="Zhou H."/>
            <person name="Xie M."/>
            <person name="Yu Q."/>
            <person name="Liu Y."/>
            <person name="Xiang H."/>
            <person name="Wang N."/>
            <person name="Wu K."/>
            <person name="Yang C."/>
            <person name="Zhou Q."/>
            <person name="Liao X."/>
            <person name="Yang L."/>
            <person name="Hu Q."/>
            <person name="Zhang J."/>
            <person name="Meng L."/>
            <person name="Jin L."/>
            <person name="Tian Y."/>
            <person name="Lian J."/>
            <person name="Yang J."/>
            <person name="Miao G."/>
            <person name="Liu S."/>
            <person name="Liang Z."/>
            <person name="Yan F."/>
            <person name="Li Y."/>
            <person name="Sun B."/>
            <person name="Zhang H."/>
            <person name="Zhang J."/>
            <person name="Zhu Y."/>
            <person name="Du M."/>
            <person name="Zhao Y."/>
            <person name="Schartl M."/>
            <person name="Tang Q."/>
            <person name="Wang J."/>
        </authorList>
    </citation>
    <scope>NUCLEOTIDE SEQUENCE</scope>
</reference>
<dbReference type="RefSeq" id="XP_008327818.1">
    <property type="nucleotide sequence ID" value="XM_008329596.3"/>
</dbReference>
<dbReference type="Ensembl" id="ENSCSET00000018827.1">
    <property type="protein sequence ID" value="ENSCSEP00000018596.1"/>
    <property type="gene ID" value="ENSCSEG00000011911.1"/>
</dbReference>
<feature type="region of interest" description="Disordered" evidence="2">
    <location>
        <begin position="229"/>
        <end position="263"/>
    </location>
</feature>
<dbReference type="CTD" id="84335"/>
<dbReference type="Proteomes" id="UP000265120">
    <property type="component" value="Chromosome 17"/>
</dbReference>
<feature type="coiled-coil region" evidence="1">
    <location>
        <begin position="190"/>
        <end position="217"/>
    </location>
</feature>
<keyword evidence="5" id="KW-1185">Reference proteome</keyword>
<dbReference type="KEGG" id="csem:103392853"/>
<dbReference type="STRING" id="244447.ENSCSEP00000018590"/>
<dbReference type="RefSeq" id="XP_008327820.1">
    <property type="nucleotide sequence ID" value="XM_008329598.3"/>
</dbReference>